<evidence type="ECO:0000313" key="7">
    <source>
        <dbReference type="EnsemblMetazoa" id="G4763.2:cds"/>
    </source>
</evidence>
<keyword evidence="8" id="KW-1185">Reference proteome</keyword>
<dbReference type="PANTHER" id="PTHR24020">
    <property type="entry name" value="COLLAGEN ALPHA"/>
    <property type="match status" value="1"/>
</dbReference>
<evidence type="ECO:0000313" key="8">
    <source>
        <dbReference type="Proteomes" id="UP000005408"/>
    </source>
</evidence>
<dbReference type="SMART" id="SM00494">
    <property type="entry name" value="ChtBD2"/>
    <property type="match status" value="4"/>
</dbReference>
<name>A0A8W8N5N5_MAGGI</name>
<feature type="domain" description="VWFA" evidence="5">
    <location>
        <begin position="513"/>
        <end position="683"/>
    </location>
</feature>
<evidence type="ECO:0000256" key="2">
    <source>
        <dbReference type="ARBA" id="ARBA00049648"/>
    </source>
</evidence>
<dbReference type="GO" id="GO:0005576">
    <property type="term" value="C:extracellular region"/>
    <property type="evidence" value="ECO:0007669"/>
    <property type="project" value="InterPro"/>
</dbReference>
<feature type="region of interest" description="Disordered" evidence="3">
    <location>
        <begin position="694"/>
        <end position="714"/>
    </location>
</feature>
<organism evidence="7 8">
    <name type="scientific">Magallana gigas</name>
    <name type="common">Pacific oyster</name>
    <name type="synonym">Crassostrea gigas</name>
    <dbReference type="NCBI Taxonomy" id="29159"/>
    <lineage>
        <taxon>Eukaryota</taxon>
        <taxon>Metazoa</taxon>
        <taxon>Spiralia</taxon>
        <taxon>Lophotrochozoa</taxon>
        <taxon>Mollusca</taxon>
        <taxon>Bivalvia</taxon>
        <taxon>Autobranchia</taxon>
        <taxon>Pteriomorphia</taxon>
        <taxon>Ostreida</taxon>
        <taxon>Ostreoidea</taxon>
        <taxon>Ostreidae</taxon>
        <taxon>Magallana</taxon>
    </lineage>
</organism>
<dbReference type="InterPro" id="IPR002557">
    <property type="entry name" value="Chitin-bd_dom"/>
</dbReference>
<feature type="domain" description="Chitin-binding type-2" evidence="6">
    <location>
        <begin position="729"/>
        <end position="791"/>
    </location>
</feature>
<dbReference type="InterPro" id="IPR002035">
    <property type="entry name" value="VWF_A"/>
</dbReference>
<dbReference type="SUPFAM" id="SSF49899">
    <property type="entry name" value="Concanavalin A-like lectins/glucanases"/>
    <property type="match status" value="1"/>
</dbReference>
<dbReference type="InterPro" id="IPR036508">
    <property type="entry name" value="Chitin-bd_dom_sf"/>
</dbReference>
<dbReference type="Pfam" id="PF00092">
    <property type="entry name" value="VWA"/>
    <property type="match status" value="2"/>
</dbReference>
<feature type="domain" description="VWFA" evidence="5">
    <location>
        <begin position="34"/>
        <end position="202"/>
    </location>
</feature>
<feature type="chain" id="PRO_5036491642" description="Pif97 protein" evidence="4">
    <location>
        <begin position="20"/>
        <end position="1100"/>
    </location>
</feature>
<dbReference type="PRINTS" id="PR00453">
    <property type="entry name" value="VWFADOMAIN"/>
</dbReference>
<comment type="similarity">
    <text evidence="2">Belongs to the fibril-associated collagens with interrupted helices (FACIT) family.</text>
</comment>
<feature type="domain" description="Chitin-binding type-2" evidence="6">
    <location>
        <begin position="208"/>
        <end position="264"/>
    </location>
</feature>
<evidence type="ECO:0008006" key="9">
    <source>
        <dbReference type="Google" id="ProtNLM"/>
    </source>
</evidence>
<dbReference type="PROSITE" id="PS50234">
    <property type="entry name" value="VWFA"/>
    <property type="match status" value="2"/>
</dbReference>
<dbReference type="SUPFAM" id="SSF53300">
    <property type="entry name" value="vWA-like"/>
    <property type="match status" value="2"/>
</dbReference>
<dbReference type="PANTHER" id="PTHR24020:SF20">
    <property type="entry name" value="PH DOMAIN-CONTAINING PROTEIN"/>
    <property type="match status" value="1"/>
</dbReference>
<keyword evidence="1" id="KW-0379">Hydroxylation</keyword>
<dbReference type="InterPro" id="IPR036465">
    <property type="entry name" value="vWFA_dom_sf"/>
</dbReference>
<dbReference type="AlphaFoldDB" id="A0A8W8N5N5"/>
<dbReference type="EnsemblMetazoa" id="G4763.2">
    <property type="protein sequence ID" value="G4763.2:cds"/>
    <property type="gene ID" value="G4763"/>
</dbReference>
<evidence type="ECO:0000256" key="3">
    <source>
        <dbReference type="SAM" id="MobiDB-lite"/>
    </source>
</evidence>
<dbReference type="CDD" id="cd01450">
    <property type="entry name" value="vWFA_subfamily_ECM"/>
    <property type="match status" value="2"/>
</dbReference>
<sequence>MRVVPSLFIFIICVFISSGQRPNPFPKGCKAQIDVVFVIDGSDSISESDFQTLRTSISRIVDGFHIGSGETRMGIIVYSKGVAFSVPLSYDPVYLKDQASIMPHPREGTNTHLGIEEMIDMFKKDKRDGVPMAGVVVTDGISKEKEKTLLQSRLARDLGINMFSVGVGRYTEEEELRGIASNPDQAIKVESFDELLKILSKLVQLVCPNKCMMPGVIAYPNDVSKNCRLYWKCEGEESKLTCCPRGFSFSAPVQSCIPDPKCVEPCGDEGPICNKRPSVYQPTIYEELIEGYGWVQRSCPPGTAYDRVTCGCTITQTPPPPKRVCRVLVHIPFDIDCVDTSGNGFLIKNHGVKFTRTGLALFEGKAKLVIPNIQRYLGSNFLVKMRYKEFPSFETQGLLSNGDCYTPMTLQLIKDSIRHTYKIENSYRQRTGFTIPTNFKPWNEVTFSHDGNTLAGSVNGIQNKKRSNGPIQRTPYGISIGFVDGYKHFQGYMDYVTIYKCANMNVYNKKPYDIYFVIDGSDSISDRDFYLLQKSISSLVDDLNIGEGNGRMGMLVYSSSIATMVEPSTDKDYLKGHAMSLPHPREGTNTAAGIKTMAEIFGVARRPNVPQIGVVITDGESISPAETARQARIAKDLGITMYAVGVGISNFTNSSDLYAIASSNANILSVDSFGSLSNKLQEVVQLVCPTTTSTTSTMPIPTTTPTPTTTPEGATPPLPPTMAPGIGPCDNCKMINGIGFNPHPDDCDKFVQCYFGTKGQLRVAYRQCPFGQYWDQSVLTCRPSEYVECEKEKCRNLRIKSYAYSNTDNCRVHWACNLGKATATCCAEGSRYVPYRGCVEDSKCKDVCPPTFHQEGPCDTRMIFNKPNKFEQYVTGFGWVEMPCAPGTQFDPNTCQCSLHDSFLPGKQCKAELFIPFSSDTNDYSGNNIYVENQNVSVLGNGLGYFNGESRLIINRFANIDFYTDIVVKMRFLEDTQATGLRAMFSNGDCCDNPATMMMVSSKANLHFMAKTEVKKNNTAIDRITTFHIPVMYGNWNEAYYMHNTMSLEGKVNGIGLEKMAYGPIKRSQAALHIGYGRGFQNFKGYMDYVAVFLCRPKYL</sequence>
<dbReference type="InterPro" id="IPR013320">
    <property type="entry name" value="ConA-like_dom_sf"/>
</dbReference>
<evidence type="ECO:0000256" key="1">
    <source>
        <dbReference type="ARBA" id="ARBA00023278"/>
    </source>
</evidence>
<dbReference type="InterPro" id="IPR050525">
    <property type="entry name" value="ECM_Assembly_Org"/>
</dbReference>
<dbReference type="Proteomes" id="UP000005408">
    <property type="component" value="Unassembled WGS sequence"/>
</dbReference>
<reference evidence="7" key="1">
    <citation type="submission" date="2022-08" db="UniProtKB">
        <authorList>
            <consortium name="EnsemblMetazoa"/>
        </authorList>
    </citation>
    <scope>IDENTIFICATION</scope>
    <source>
        <strain evidence="7">05x7-T-G4-1.051#20</strain>
    </source>
</reference>
<evidence type="ECO:0000256" key="4">
    <source>
        <dbReference type="SAM" id="SignalP"/>
    </source>
</evidence>
<evidence type="ECO:0000259" key="6">
    <source>
        <dbReference type="PROSITE" id="PS50940"/>
    </source>
</evidence>
<proteinExistence type="inferred from homology"/>
<feature type="compositionally biased region" description="Low complexity" evidence="3">
    <location>
        <begin position="694"/>
        <end position="713"/>
    </location>
</feature>
<dbReference type="SUPFAM" id="SSF57625">
    <property type="entry name" value="Invertebrate chitin-binding proteins"/>
    <property type="match status" value="1"/>
</dbReference>
<evidence type="ECO:0000259" key="5">
    <source>
        <dbReference type="PROSITE" id="PS50234"/>
    </source>
</evidence>
<accession>A0A8W8N5N5</accession>
<dbReference type="PROSITE" id="PS50940">
    <property type="entry name" value="CHIT_BIND_II"/>
    <property type="match status" value="2"/>
</dbReference>
<dbReference type="SMART" id="SM00327">
    <property type="entry name" value="VWA"/>
    <property type="match status" value="2"/>
</dbReference>
<dbReference type="Pfam" id="PF01607">
    <property type="entry name" value="CBM_14"/>
    <property type="match status" value="1"/>
</dbReference>
<dbReference type="GO" id="GO:0008061">
    <property type="term" value="F:chitin binding"/>
    <property type="evidence" value="ECO:0007669"/>
    <property type="project" value="InterPro"/>
</dbReference>
<protein>
    <recommendedName>
        <fullName evidence="9">Pif97 protein</fullName>
    </recommendedName>
</protein>
<keyword evidence="4" id="KW-0732">Signal</keyword>
<dbReference type="Gene3D" id="3.40.50.410">
    <property type="entry name" value="von Willebrand factor, type A domain"/>
    <property type="match status" value="2"/>
</dbReference>
<dbReference type="Gene3D" id="2.170.140.10">
    <property type="entry name" value="Chitin binding domain"/>
    <property type="match status" value="1"/>
</dbReference>
<feature type="signal peptide" evidence="4">
    <location>
        <begin position="1"/>
        <end position="19"/>
    </location>
</feature>